<name>A0A941E2C5_9BURK</name>
<dbReference type="InterPro" id="IPR015421">
    <property type="entry name" value="PyrdxlP-dep_Trfase_major"/>
</dbReference>
<dbReference type="GO" id="GO:0019441">
    <property type="term" value="P:L-tryptophan catabolic process to kynurenine"/>
    <property type="evidence" value="ECO:0007669"/>
    <property type="project" value="TreeGrafter"/>
</dbReference>
<keyword evidence="1 4" id="KW-0662">Pyridine nucleotide biosynthesis</keyword>
<dbReference type="EMBL" id="JAGSPJ010000005">
    <property type="protein sequence ID" value="MBR7801065.1"/>
    <property type="molecule type" value="Genomic_DNA"/>
</dbReference>
<accession>A0A941E2C5</accession>
<comment type="function">
    <text evidence="4 6">Catalyzes the cleavage of L-kynurenine (L-Kyn) and L-3-hydroxykynurenine (L-3OHKyn) into anthranilic acid (AA) and 3-hydroxyanthranilic acid (3-OHAA), respectively.</text>
</comment>
<comment type="catalytic activity">
    <reaction evidence="6">
        <text>3-hydroxy-L-kynurenine + H2O = 3-hydroxyanthranilate + L-alanine + H(+)</text>
        <dbReference type="Rhea" id="RHEA:25143"/>
        <dbReference type="ChEBI" id="CHEBI:15377"/>
        <dbReference type="ChEBI" id="CHEBI:15378"/>
        <dbReference type="ChEBI" id="CHEBI:36559"/>
        <dbReference type="ChEBI" id="CHEBI:57972"/>
        <dbReference type="ChEBI" id="CHEBI:58125"/>
        <dbReference type="EC" id="3.7.1.3"/>
    </reaction>
</comment>
<feature type="binding site" evidence="4">
    <location>
        <position position="205"/>
    </location>
    <ligand>
        <name>pyridoxal 5'-phosphate</name>
        <dbReference type="ChEBI" id="CHEBI:597326"/>
    </ligand>
</feature>
<gene>
    <name evidence="4 7" type="primary">kynU</name>
    <name evidence="7" type="ORF">KDM90_13735</name>
</gene>
<keyword evidence="8" id="KW-1185">Reference proteome</keyword>
<evidence type="ECO:0000256" key="4">
    <source>
        <dbReference type="HAMAP-Rule" id="MF_01970"/>
    </source>
</evidence>
<feature type="binding site" evidence="4">
    <location>
        <position position="230"/>
    </location>
    <ligand>
        <name>pyridoxal 5'-phosphate</name>
        <dbReference type="ChEBI" id="CHEBI:597326"/>
    </ligand>
</feature>
<sequence length="418" mass="46721">MRLTSRNACQTADQLDSLHDLRKEFRLADGMIYLDGNSLGAQPHAAMRKAQHVIENEWGNDLIKSWNTAGWFDLPSRLGNQLAPLIGADPNEVVVTDTTSINLFKAIAAALDIQARDPATAHKKTIITESSNFPTDIYMAEGITRWLDRGYHIQLIESPEDLATSINDDTALVMLTHVNYRSGYLHDMQYVTAQAHQHGAMCIWDLAHSAGAVPVELNKANADFAVGCCYKYLNGGPGAPAFIWVPHRHQAQFAHPLTGWWGHAAPFAMQTHFEATPGIRRALCGTQPIVSLAMIESGLDLFARTNMQTIRDKSLALTDLFIQRVEHVCASHQLELVTPRSHQHRGSHVSFKHEHAYAIIQALIARQVIGDYREPGIMRFGFTPLYTSFTDVWDAVEHLSDILDKQLYDKNIQRNVVT</sequence>
<dbReference type="PANTHER" id="PTHR14084:SF0">
    <property type="entry name" value="KYNURENINASE"/>
    <property type="match status" value="1"/>
</dbReference>
<feature type="binding site" evidence="4">
    <location>
        <position position="176"/>
    </location>
    <ligand>
        <name>pyridoxal 5'-phosphate</name>
        <dbReference type="ChEBI" id="CHEBI:597326"/>
    </ligand>
</feature>
<dbReference type="Proteomes" id="UP000678545">
    <property type="component" value="Unassembled WGS sequence"/>
</dbReference>
<dbReference type="Pfam" id="PF22580">
    <property type="entry name" value="KYNU_C"/>
    <property type="match status" value="1"/>
</dbReference>
<dbReference type="RefSeq" id="WP_212676168.1">
    <property type="nucleotide sequence ID" value="NZ_JAGSPJ010000005.1"/>
</dbReference>
<comment type="cofactor">
    <cofactor evidence="4 6">
        <name>pyridoxal 5'-phosphate</name>
        <dbReference type="ChEBI" id="CHEBI:597326"/>
    </cofactor>
</comment>
<evidence type="ECO:0000256" key="3">
    <source>
        <dbReference type="ARBA" id="ARBA00022898"/>
    </source>
</evidence>
<evidence type="ECO:0000313" key="8">
    <source>
        <dbReference type="Proteomes" id="UP000678545"/>
    </source>
</evidence>
<comment type="pathway">
    <text evidence="4 6">Amino-acid degradation; L-kynurenine degradation; L-alanine and anthranilate from L-kynurenine: step 1/1.</text>
</comment>
<dbReference type="NCBIfam" id="TIGR01814">
    <property type="entry name" value="kynureninase"/>
    <property type="match status" value="1"/>
</dbReference>
<feature type="binding site" evidence="4">
    <location>
        <position position="100"/>
    </location>
    <ligand>
        <name>pyridoxal 5'-phosphate</name>
        <dbReference type="ChEBI" id="CHEBI:597326"/>
    </ligand>
</feature>
<comment type="subunit">
    <text evidence="4 6">Homodimer.</text>
</comment>
<dbReference type="SUPFAM" id="SSF53383">
    <property type="entry name" value="PLP-dependent transferases"/>
    <property type="match status" value="1"/>
</dbReference>
<comment type="caution">
    <text evidence="7">The sequence shown here is derived from an EMBL/GenBank/DDBJ whole genome shotgun (WGS) entry which is preliminary data.</text>
</comment>
<dbReference type="Gene3D" id="3.90.1150.10">
    <property type="entry name" value="Aspartate Aminotransferase, domain 1"/>
    <property type="match status" value="1"/>
</dbReference>
<keyword evidence="2 4" id="KW-0378">Hydrolase</keyword>
<dbReference type="AlphaFoldDB" id="A0A941E2C5"/>
<dbReference type="Gene3D" id="3.40.640.10">
    <property type="entry name" value="Type I PLP-dependent aspartate aminotransferase-like (Major domain)"/>
    <property type="match status" value="1"/>
</dbReference>
<reference evidence="7" key="1">
    <citation type="submission" date="2021-04" db="EMBL/GenBank/DDBJ databases">
        <title>novel species isolated from subtropical streams in China.</title>
        <authorList>
            <person name="Lu H."/>
        </authorList>
    </citation>
    <scope>NUCLEOTIDE SEQUENCE</scope>
    <source>
        <strain evidence="7">FT137W</strain>
    </source>
</reference>
<dbReference type="GO" id="GO:0019805">
    <property type="term" value="P:quinolinate biosynthetic process"/>
    <property type="evidence" value="ECO:0007669"/>
    <property type="project" value="UniProtKB-UniRule"/>
</dbReference>
<feature type="modified residue" description="N6-(pyridoxal phosphate)lysine" evidence="4">
    <location>
        <position position="231"/>
    </location>
</feature>
<dbReference type="GO" id="GO:0005737">
    <property type="term" value="C:cytoplasm"/>
    <property type="evidence" value="ECO:0007669"/>
    <property type="project" value="UniProtKB-UniRule"/>
</dbReference>
<dbReference type="InterPro" id="IPR015424">
    <property type="entry name" value="PyrdxlP-dep_Trfase"/>
</dbReference>
<dbReference type="PIRSF" id="PIRSF038800">
    <property type="entry name" value="KYNU"/>
    <property type="match status" value="1"/>
</dbReference>
<evidence type="ECO:0000256" key="1">
    <source>
        <dbReference type="ARBA" id="ARBA00022642"/>
    </source>
</evidence>
<evidence type="ECO:0000256" key="5">
    <source>
        <dbReference type="NCBIfam" id="TIGR01814"/>
    </source>
</evidence>
<evidence type="ECO:0000256" key="6">
    <source>
        <dbReference type="PIRNR" id="PIRNR038800"/>
    </source>
</evidence>
<dbReference type="InterPro" id="IPR010111">
    <property type="entry name" value="Kynureninase"/>
</dbReference>
<dbReference type="PANTHER" id="PTHR14084">
    <property type="entry name" value="KYNURENINASE"/>
    <property type="match status" value="1"/>
</dbReference>
<feature type="binding site" evidence="4">
    <location>
        <position position="260"/>
    </location>
    <ligand>
        <name>pyridoxal 5'-phosphate</name>
        <dbReference type="ChEBI" id="CHEBI:597326"/>
    </ligand>
</feature>
<dbReference type="InterPro" id="IPR015422">
    <property type="entry name" value="PyrdxlP-dep_Trfase_small"/>
</dbReference>
<comment type="catalytic activity">
    <reaction evidence="4 6">
        <text>L-kynurenine + H2O = anthranilate + L-alanine + H(+)</text>
        <dbReference type="Rhea" id="RHEA:16813"/>
        <dbReference type="ChEBI" id="CHEBI:15377"/>
        <dbReference type="ChEBI" id="CHEBI:15378"/>
        <dbReference type="ChEBI" id="CHEBI:16567"/>
        <dbReference type="ChEBI" id="CHEBI:57959"/>
        <dbReference type="ChEBI" id="CHEBI:57972"/>
        <dbReference type="EC" id="3.7.1.3"/>
    </reaction>
</comment>
<proteinExistence type="inferred from homology"/>
<feature type="binding site" evidence="4">
    <location>
        <begin position="133"/>
        <end position="136"/>
    </location>
    <ligand>
        <name>pyridoxal 5'-phosphate</name>
        <dbReference type="ChEBI" id="CHEBI:597326"/>
    </ligand>
</feature>
<evidence type="ECO:0000313" key="7">
    <source>
        <dbReference type="EMBL" id="MBR7801065.1"/>
    </source>
</evidence>
<dbReference type="GO" id="GO:0030170">
    <property type="term" value="F:pyridoxal phosphate binding"/>
    <property type="evidence" value="ECO:0007669"/>
    <property type="project" value="UniProtKB-UniRule"/>
</dbReference>
<feature type="binding site" evidence="4">
    <location>
        <position position="208"/>
    </location>
    <ligand>
        <name>pyridoxal 5'-phosphate</name>
        <dbReference type="ChEBI" id="CHEBI:597326"/>
    </ligand>
</feature>
<dbReference type="HAMAP" id="MF_01970">
    <property type="entry name" value="Kynureninase"/>
    <property type="match status" value="1"/>
</dbReference>
<dbReference type="GO" id="GO:0097053">
    <property type="term" value="P:L-kynurenine catabolic process"/>
    <property type="evidence" value="ECO:0007669"/>
    <property type="project" value="UniProtKB-UniRule"/>
</dbReference>
<dbReference type="EC" id="3.7.1.3" evidence="4 5"/>
<comment type="similarity">
    <text evidence="4 6">Belongs to the kynureninase family.</text>
</comment>
<organism evidence="7 8">
    <name type="scientific">Undibacterium fentianense</name>
    <dbReference type="NCBI Taxonomy" id="2828728"/>
    <lineage>
        <taxon>Bacteria</taxon>
        <taxon>Pseudomonadati</taxon>
        <taxon>Pseudomonadota</taxon>
        <taxon>Betaproteobacteria</taxon>
        <taxon>Burkholderiales</taxon>
        <taxon>Oxalobacteraceae</taxon>
        <taxon>Undibacterium</taxon>
    </lineage>
</organism>
<protein>
    <recommendedName>
        <fullName evidence="4 5">Kynureninase</fullName>
        <ecNumber evidence="4 5">3.7.1.3</ecNumber>
    </recommendedName>
    <alternativeName>
        <fullName evidence="4">L-kynurenine hydrolase</fullName>
    </alternativeName>
</protein>
<feature type="binding site" evidence="4">
    <location>
        <position position="286"/>
    </location>
    <ligand>
        <name>pyridoxal 5'-phosphate</name>
        <dbReference type="ChEBI" id="CHEBI:597326"/>
    </ligand>
</feature>
<feature type="binding site" evidence="4">
    <location>
        <position position="99"/>
    </location>
    <ligand>
        <name>pyridoxal 5'-phosphate</name>
        <dbReference type="ChEBI" id="CHEBI:597326"/>
    </ligand>
</feature>
<evidence type="ECO:0000256" key="2">
    <source>
        <dbReference type="ARBA" id="ARBA00022801"/>
    </source>
</evidence>
<comment type="pathway">
    <text evidence="4 6">Cofactor biosynthesis; NAD(+) biosynthesis; quinolinate from L-kynurenine: step 2/3.</text>
</comment>
<dbReference type="GO" id="GO:0030429">
    <property type="term" value="F:kynureninase activity"/>
    <property type="evidence" value="ECO:0007669"/>
    <property type="project" value="UniProtKB-UniRule"/>
</dbReference>
<dbReference type="FunFam" id="3.40.640.10:FF:000107">
    <property type="entry name" value="Kynureninase"/>
    <property type="match status" value="1"/>
</dbReference>
<dbReference type="GO" id="GO:0009435">
    <property type="term" value="P:NAD+ biosynthetic process"/>
    <property type="evidence" value="ECO:0007669"/>
    <property type="project" value="UniProtKB-UniRule"/>
</dbReference>
<keyword evidence="3 4" id="KW-0663">Pyridoxal phosphate</keyword>
<dbReference type="GO" id="GO:0043420">
    <property type="term" value="P:anthranilate metabolic process"/>
    <property type="evidence" value="ECO:0007669"/>
    <property type="project" value="TreeGrafter"/>
</dbReference>